<dbReference type="Pfam" id="PF11951">
    <property type="entry name" value="Fungal_trans_2"/>
    <property type="match status" value="1"/>
</dbReference>
<dbReference type="EMBL" id="KZ613962">
    <property type="protein sequence ID" value="PMD31655.1"/>
    <property type="molecule type" value="Genomic_DNA"/>
</dbReference>
<name>A0A2J6QZG5_HYAVF</name>
<sequence length="491" mass="54420">MSSDVKDAPNPSHQPARWTWITAADTDSRRKAKSHTSREVKRRKAVLSGKIKEKQHGLRKKLLPASATSRPSLELAQLVKQTLVPDPVSPLGAGRVDPSAHYPVHFETNDLHELVDHFLFIAPSLQSKPQRRVCFLPIFQEIRRVSFEIARSDPGAFHTILAIASADRSILCDEEEQVQALAHNTYSIQVLNERMSNVKDATTDRTIVTVALQILFLFLFESCDAVKTHADALENIVKLRGGLELFEASNPELTLLINLADYLPPAVALLGMRRFHKIDAAISDPATISPVALLAPSGLEALSHFDMYFDLTRICLSLQRATHAAFAGDFWTSSVAETKLKSQLRDLLALGRSKAAWGRRCEIMKCVCLAGLIYMRIVSKKEKNVVAAHRDLSHLLPETDAPWKRPLEHLIGELIGGDSGDCFESLAVLMRIGTSLDQHSLDSIRRHLQDIYQDSLQESPKANVSDVKQDPHEVEIAGLTALFGFFSVAGS</sequence>
<dbReference type="OrthoDB" id="4159781at2759"/>
<protein>
    <submittedName>
        <fullName evidence="2">Uncharacterized protein</fullName>
    </submittedName>
</protein>
<proteinExistence type="predicted"/>
<evidence type="ECO:0000313" key="3">
    <source>
        <dbReference type="Proteomes" id="UP000235786"/>
    </source>
</evidence>
<reference evidence="2 3" key="1">
    <citation type="submission" date="2016-04" db="EMBL/GenBank/DDBJ databases">
        <title>A degradative enzymes factory behind the ericoid mycorrhizal symbiosis.</title>
        <authorList>
            <consortium name="DOE Joint Genome Institute"/>
            <person name="Martino E."/>
            <person name="Morin E."/>
            <person name="Grelet G."/>
            <person name="Kuo A."/>
            <person name="Kohler A."/>
            <person name="Daghino S."/>
            <person name="Barry K."/>
            <person name="Choi C."/>
            <person name="Cichocki N."/>
            <person name="Clum A."/>
            <person name="Copeland A."/>
            <person name="Hainaut M."/>
            <person name="Haridas S."/>
            <person name="Labutti K."/>
            <person name="Lindquist E."/>
            <person name="Lipzen A."/>
            <person name="Khouja H.-R."/>
            <person name="Murat C."/>
            <person name="Ohm R."/>
            <person name="Olson A."/>
            <person name="Spatafora J."/>
            <person name="Veneault-Fourrey C."/>
            <person name="Henrissat B."/>
            <person name="Grigoriev I."/>
            <person name="Martin F."/>
            <person name="Perotto S."/>
        </authorList>
    </citation>
    <scope>NUCLEOTIDE SEQUENCE [LARGE SCALE GENOMIC DNA]</scope>
    <source>
        <strain evidence="2 3">F</strain>
    </source>
</reference>
<dbReference type="AlphaFoldDB" id="A0A2J6QZG5"/>
<feature type="region of interest" description="Disordered" evidence="1">
    <location>
        <begin position="1"/>
        <end position="60"/>
    </location>
</feature>
<dbReference type="PANTHER" id="PTHR37540">
    <property type="entry name" value="TRANSCRIPTION FACTOR (ACR-2), PUTATIVE-RELATED-RELATED"/>
    <property type="match status" value="1"/>
</dbReference>
<evidence type="ECO:0000313" key="2">
    <source>
        <dbReference type="EMBL" id="PMD31655.1"/>
    </source>
</evidence>
<gene>
    <name evidence="2" type="ORF">L207DRAFT_591602</name>
</gene>
<organism evidence="2 3">
    <name type="scientific">Hyaloscypha variabilis (strain UAMH 11265 / GT02V1 / F)</name>
    <name type="common">Meliniomyces variabilis</name>
    <dbReference type="NCBI Taxonomy" id="1149755"/>
    <lineage>
        <taxon>Eukaryota</taxon>
        <taxon>Fungi</taxon>
        <taxon>Dikarya</taxon>
        <taxon>Ascomycota</taxon>
        <taxon>Pezizomycotina</taxon>
        <taxon>Leotiomycetes</taxon>
        <taxon>Helotiales</taxon>
        <taxon>Hyaloscyphaceae</taxon>
        <taxon>Hyaloscypha</taxon>
        <taxon>Hyaloscypha variabilis</taxon>
    </lineage>
</organism>
<dbReference type="STRING" id="1149755.A0A2J6QZG5"/>
<dbReference type="PANTHER" id="PTHR37540:SF5">
    <property type="entry name" value="TRANSCRIPTION FACTOR DOMAIN-CONTAINING PROTEIN"/>
    <property type="match status" value="1"/>
</dbReference>
<keyword evidence="3" id="KW-1185">Reference proteome</keyword>
<dbReference type="Proteomes" id="UP000235786">
    <property type="component" value="Unassembled WGS sequence"/>
</dbReference>
<dbReference type="InterPro" id="IPR021858">
    <property type="entry name" value="Fun_TF"/>
</dbReference>
<evidence type="ECO:0000256" key="1">
    <source>
        <dbReference type="SAM" id="MobiDB-lite"/>
    </source>
</evidence>
<feature type="compositionally biased region" description="Basic residues" evidence="1">
    <location>
        <begin position="30"/>
        <end position="45"/>
    </location>
</feature>
<accession>A0A2J6QZG5</accession>